<keyword evidence="2" id="KW-1185">Reference proteome</keyword>
<sequence length="63" mass="6868">MHVVIPFLEFVHVLVDGLENDANTLARLAPMDLNVSKHANASKIADVIQYRESVSALMAGVVH</sequence>
<comment type="caution">
    <text evidence="1">The sequence shown here is derived from an EMBL/GenBank/DDBJ whole genome shotgun (WGS) entry which is preliminary data.</text>
</comment>
<dbReference type="EMBL" id="JAVRJZ010000021">
    <property type="protein sequence ID" value="KAK2704492.1"/>
    <property type="molecule type" value="Genomic_DNA"/>
</dbReference>
<dbReference type="Proteomes" id="UP001187531">
    <property type="component" value="Unassembled WGS sequence"/>
</dbReference>
<evidence type="ECO:0000313" key="2">
    <source>
        <dbReference type="Proteomes" id="UP001187531"/>
    </source>
</evidence>
<name>A0AA88HFJ3_ARTSF</name>
<organism evidence="1 2">
    <name type="scientific">Artemia franciscana</name>
    <name type="common">Brine shrimp</name>
    <name type="synonym">Artemia sanfranciscana</name>
    <dbReference type="NCBI Taxonomy" id="6661"/>
    <lineage>
        <taxon>Eukaryota</taxon>
        <taxon>Metazoa</taxon>
        <taxon>Ecdysozoa</taxon>
        <taxon>Arthropoda</taxon>
        <taxon>Crustacea</taxon>
        <taxon>Branchiopoda</taxon>
        <taxon>Anostraca</taxon>
        <taxon>Artemiidae</taxon>
        <taxon>Artemia</taxon>
    </lineage>
</organism>
<evidence type="ECO:0000313" key="1">
    <source>
        <dbReference type="EMBL" id="KAK2704492.1"/>
    </source>
</evidence>
<proteinExistence type="predicted"/>
<feature type="non-terminal residue" evidence="1">
    <location>
        <position position="63"/>
    </location>
</feature>
<gene>
    <name evidence="1" type="ORF">QYM36_016776</name>
</gene>
<dbReference type="AlphaFoldDB" id="A0AA88HFJ3"/>
<reference evidence="1" key="1">
    <citation type="submission" date="2023-07" db="EMBL/GenBank/DDBJ databases">
        <title>Chromosome-level genome assembly of Artemia franciscana.</title>
        <authorList>
            <person name="Jo E."/>
        </authorList>
    </citation>
    <scope>NUCLEOTIDE SEQUENCE</scope>
    <source>
        <tissue evidence="1">Whole body</tissue>
    </source>
</reference>
<protein>
    <submittedName>
        <fullName evidence="1">Uncharacterized protein</fullName>
    </submittedName>
</protein>
<accession>A0AA88HFJ3</accession>